<comment type="caution">
    <text evidence="6">The sequence shown here is derived from an EMBL/GenBank/DDBJ whole genome shotgun (WGS) entry which is preliminary data.</text>
</comment>
<dbReference type="GO" id="GO:0003677">
    <property type="term" value="F:DNA binding"/>
    <property type="evidence" value="ECO:0007669"/>
    <property type="project" value="UniProtKB-KW"/>
</dbReference>
<evidence type="ECO:0000256" key="1">
    <source>
        <dbReference type="ARBA" id="ARBA00009437"/>
    </source>
</evidence>
<dbReference type="RefSeq" id="WP_179819869.1">
    <property type="nucleotide sequence ID" value="NZ_JACCFS010000001.1"/>
</dbReference>
<evidence type="ECO:0000256" key="2">
    <source>
        <dbReference type="ARBA" id="ARBA00023015"/>
    </source>
</evidence>
<dbReference type="InterPro" id="IPR036390">
    <property type="entry name" value="WH_DNA-bd_sf"/>
</dbReference>
<dbReference type="GO" id="GO:0032993">
    <property type="term" value="C:protein-DNA complex"/>
    <property type="evidence" value="ECO:0007669"/>
    <property type="project" value="TreeGrafter"/>
</dbReference>
<dbReference type="InterPro" id="IPR005119">
    <property type="entry name" value="LysR_subst-bd"/>
</dbReference>
<keyword evidence="4" id="KW-0804">Transcription</keyword>
<dbReference type="Proteomes" id="UP000572051">
    <property type="component" value="Unassembled WGS sequence"/>
</dbReference>
<reference evidence="6 7" key="1">
    <citation type="submission" date="2020-07" db="EMBL/GenBank/DDBJ databases">
        <title>Sequencing the genomes of 1000 actinobacteria strains.</title>
        <authorList>
            <person name="Klenk H.-P."/>
        </authorList>
    </citation>
    <scope>NUCLEOTIDE SEQUENCE [LARGE SCALE GENOMIC DNA]</scope>
    <source>
        <strain evidence="6 7">DSM 44442</strain>
    </source>
</reference>
<dbReference type="Gene3D" id="1.10.10.10">
    <property type="entry name" value="Winged helix-like DNA-binding domain superfamily/Winged helix DNA-binding domain"/>
    <property type="match status" value="1"/>
</dbReference>
<dbReference type="GO" id="GO:0003700">
    <property type="term" value="F:DNA-binding transcription factor activity"/>
    <property type="evidence" value="ECO:0007669"/>
    <property type="project" value="InterPro"/>
</dbReference>
<dbReference type="PANTHER" id="PTHR30346">
    <property type="entry name" value="TRANSCRIPTIONAL DUAL REGULATOR HCAR-RELATED"/>
    <property type="match status" value="1"/>
</dbReference>
<organism evidence="6 7">
    <name type="scientific">Nocardiopsis aegyptia</name>
    <dbReference type="NCBI Taxonomy" id="220378"/>
    <lineage>
        <taxon>Bacteria</taxon>
        <taxon>Bacillati</taxon>
        <taxon>Actinomycetota</taxon>
        <taxon>Actinomycetes</taxon>
        <taxon>Streptosporangiales</taxon>
        <taxon>Nocardiopsidaceae</taxon>
        <taxon>Nocardiopsis</taxon>
    </lineage>
</organism>
<evidence type="ECO:0000256" key="4">
    <source>
        <dbReference type="ARBA" id="ARBA00023163"/>
    </source>
</evidence>
<dbReference type="PRINTS" id="PR00039">
    <property type="entry name" value="HTHLYSR"/>
</dbReference>
<protein>
    <submittedName>
        <fullName evidence="6">DNA-binding transcriptional LysR family regulator</fullName>
    </submittedName>
</protein>
<evidence type="ECO:0000313" key="7">
    <source>
        <dbReference type="Proteomes" id="UP000572051"/>
    </source>
</evidence>
<gene>
    <name evidence="6" type="ORF">HNR10_000060</name>
</gene>
<feature type="domain" description="HTH lysR-type" evidence="5">
    <location>
        <begin position="1"/>
        <end position="59"/>
    </location>
</feature>
<evidence type="ECO:0000259" key="5">
    <source>
        <dbReference type="PROSITE" id="PS50931"/>
    </source>
</evidence>
<evidence type="ECO:0000256" key="3">
    <source>
        <dbReference type="ARBA" id="ARBA00023125"/>
    </source>
</evidence>
<dbReference type="EMBL" id="JACCFS010000001">
    <property type="protein sequence ID" value="NYJ32179.1"/>
    <property type="molecule type" value="Genomic_DNA"/>
</dbReference>
<keyword evidence="7" id="KW-1185">Reference proteome</keyword>
<evidence type="ECO:0000313" key="6">
    <source>
        <dbReference type="EMBL" id="NYJ32179.1"/>
    </source>
</evidence>
<proteinExistence type="inferred from homology"/>
<keyword evidence="3 6" id="KW-0238">DNA-binding</keyword>
<dbReference type="InterPro" id="IPR036388">
    <property type="entry name" value="WH-like_DNA-bd_sf"/>
</dbReference>
<dbReference type="InterPro" id="IPR000847">
    <property type="entry name" value="LysR_HTH_N"/>
</dbReference>
<comment type="similarity">
    <text evidence="1">Belongs to the LysR transcriptional regulatory family.</text>
</comment>
<dbReference type="CDD" id="cd08414">
    <property type="entry name" value="PBP2_LTTR_aromatics_like"/>
    <property type="match status" value="1"/>
</dbReference>
<dbReference type="AlphaFoldDB" id="A0A7Z0J891"/>
<dbReference type="PANTHER" id="PTHR30346:SF0">
    <property type="entry name" value="HCA OPERON TRANSCRIPTIONAL ACTIVATOR HCAR"/>
    <property type="match status" value="1"/>
</dbReference>
<sequence length="335" mass="35340">MDLGRHLRYFLVVAREGHFGDAALELGIAQPALSQSVRRLEDELGVVLFDRSRRRVELTPAGRLLVDQARLVVGAEARLRETMRRVRDGELGALRAGVPPGTSAVELRGLLTGMAERAPDLDVDLGEMNGAELVRALGAGTADTGLVTAPFEGADLVGRLVRSAPVGAVVPRDSVWARAREVALADLAGRDLVVSARTAAPEWFERVLAVCRDHGWVPPRVREAGDADFLLGLVLAGRGVALETAATAAREPRLAWRPLAGAPLLRRTEAVYPAEGAHPAAAMFAEVAAEVFADGCEAGRLTAGAGEQPWSLVYGGEGAALILPGEAGAERPETV</sequence>
<dbReference type="SUPFAM" id="SSF46785">
    <property type="entry name" value="Winged helix' DNA-binding domain"/>
    <property type="match status" value="1"/>
</dbReference>
<name>A0A7Z0J891_9ACTN</name>
<keyword evidence="2" id="KW-0805">Transcription regulation</keyword>
<dbReference type="FunFam" id="1.10.10.10:FF:000001">
    <property type="entry name" value="LysR family transcriptional regulator"/>
    <property type="match status" value="1"/>
</dbReference>
<dbReference type="PROSITE" id="PS50931">
    <property type="entry name" value="HTH_LYSR"/>
    <property type="match status" value="1"/>
</dbReference>
<dbReference type="Gene3D" id="3.40.190.10">
    <property type="entry name" value="Periplasmic binding protein-like II"/>
    <property type="match status" value="2"/>
</dbReference>
<accession>A0A7Z0J891</accession>
<dbReference type="Pfam" id="PF03466">
    <property type="entry name" value="LysR_substrate"/>
    <property type="match status" value="1"/>
</dbReference>
<dbReference type="SUPFAM" id="SSF53850">
    <property type="entry name" value="Periplasmic binding protein-like II"/>
    <property type="match status" value="1"/>
</dbReference>
<dbReference type="Pfam" id="PF00126">
    <property type="entry name" value="HTH_1"/>
    <property type="match status" value="1"/>
</dbReference>